<dbReference type="SUPFAM" id="SSF48239">
    <property type="entry name" value="Terpenoid cyclases/Protein prenyltransferases"/>
    <property type="match status" value="1"/>
</dbReference>
<dbReference type="InterPro" id="IPR001599">
    <property type="entry name" value="Macroglobln_a2"/>
</dbReference>
<protein>
    <recommendedName>
        <fullName evidence="3">Alpha-2-macroglobulin domain-containing protein</fullName>
    </recommendedName>
</protein>
<dbReference type="Gene3D" id="2.60.120.1540">
    <property type="match status" value="1"/>
</dbReference>
<evidence type="ECO:0000259" key="3">
    <source>
        <dbReference type="SMART" id="SM01360"/>
    </source>
</evidence>
<dbReference type="Proteomes" id="UP001200034">
    <property type="component" value="Unassembled WGS sequence"/>
</dbReference>
<dbReference type="PANTHER" id="PTHR11412:SF136">
    <property type="entry name" value="CD109 ANTIGEN"/>
    <property type="match status" value="1"/>
</dbReference>
<dbReference type="EMBL" id="JAJJHW010001127">
    <property type="protein sequence ID" value="KAH8377411.1"/>
    <property type="molecule type" value="Genomic_DNA"/>
</dbReference>
<name>A0AAD4K5D8_9MUSC</name>
<dbReference type="PANTHER" id="PTHR11412">
    <property type="entry name" value="MACROGLOBULIN / COMPLEMENT"/>
    <property type="match status" value="1"/>
</dbReference>
<accession>A0AAD4K5D8</accession>
<dbReference type="InterPro" id="IPR050473">
    <property type="entry name" value="A2M/Complement_sys"/>
</dbReference>
<dbReference type="Gene3D" id="2.60.40.10">
    <property type="entry name" value="Immunoglobulins"/>
    <property type="match status" value="1"/>
</dbReference>
<evidence type="ECO:0000256" key="1">
    <source>
        <dbReference type="ARBA" id="ARBA00022729"/>
    </source>
</evidence>
<dbReference type="SMART" id="SM01360">
    <property type="entry name" value="A2M"/>
    <property type="match status" value="1"/>
</dbReference>
<keyword evidence="2" id="KW-0882">Thioester bond</keyword>
<dbReference type="InterPro" id="IPR008930">
    <property type="entry name" value="Terpenoid_cyclase/PrenylTrfase"/>
</dbReference>
<dbReference type="InterPro" id="IPR011626">
    <property type="entry name" value="Alpha-macroglobulin_TED"/>
</dbReference>
<keyword evidence="5" id="KW-1185">Reference proteome</keyword>
<evidence type="ECO:0000256" key="2">
    <source>
        <dbReference type="ARBA" id="ARBA00022966"/>
    </source>
</evidence>
<dbReference type="GO" id="GO:0004866">
    <property type="term" value="F:endopeptidase inhibitor activity"/>
    <property type="evidence" value="ECO:0007669"/>
    <property type="project" value="InterPro"/>
</dbReference>
<dbReference type="Pfam" id="PF07678">
    <property type="entry name" value="TED_complement"/>
    <property type="match status" value="1"/>
</dbReference>
<evidence type="ECO:0000313" key="4">
    <source>
        <dbReference type="EMBL" id="KAH8377411.1"/>
    </source>
</evidence>
<feature type="domain" description="Alpha-2-macroglobulin" evidence="3">
    <location>
        <begin position="114"/>
        <end position="206"/>
    </location>
</feature>
<sequence>MAELLTFPHYDNLTGSPNATDLGLFTLTNAGSLAAFKMKNINASVEIVPQAVLKLREYTPPVKHKKRFRLKLRSAHSRSSEPKATTEANIKPRSNVGAYCCTLKQMERYEFDDVMIFSGLEDALAGWRNYTTHVPAVMTSWRLNAFLVTPTTGLALLVPNSINIVARKDLRLEFSLPHHIKVGEVLVLPVKCFNQLKSDERVTIRIKQNATHFQVEREQSTDYHEVMLQVPSNGSNTLTVHIRALKSGTVKLEVSAIVRNINDTVVQQMELQQPGQLLTDYLHVYKVMGWQTLSTDFELKLPYQPTLDGVTCYLSGNLIAANINELQLIDGLDNGEQVISKLMTIYYLWEFVREKTWISSQWMQFLKEQLNDGYQAMQRMRTRNGAYTFHEQPHDNCTSVWLTGLALKMMQRVESTALTFDLRSMVQTEKFLLNNRVDGTAFEEKCDSPEHRKLSNLELSLDVLKSLQVSNRMIRIQESHAWVSEQLASEPNYNLEAKRGFNLQVWQRPNQTKAGDWEEARRNIEVGARILIVHLYRKKETNSQLYKWLIEQLYGENCRVVCYECTVARKAIYTYAAWQTGEGEQNLNITINGGIDQMETIRIDGANKYQTQVVNMPVKSQTLNFKVYGLGELLVQCYYQYNANELTTGVTKSYTIEVTQLKLAKVSHSYLKICVQRDKKKRKHYIGSNLVARLPSGYVFNGRSVSRLYSLKEVLVSLQVTHIISIYSL</sequence>
<reference evidence="4" key="1">
    <citation type="journal article" date="2021" name="Mol. Ecol. Resour.">
        <title>Phylogenomic analyses of the genus Drosophila reveals genomic signals of climate adaptation.</title>
        <authorList>
            <person name="Li F."/>
            <person name="Rane R.V."/>
            <person name="Luria V."/>
            <person name="Xiong Z."/>
            <person name="Chen J."/>
            <person name="Li Z."/>
            <person name="Catullo R.A."/>
            <person name="Griffin P.C."/>
            <person name="Schiffer M."/>
            <person name="Pearce S."/>
            <person name="Lee S.F."/>
            <person name="McElroy K."/>
            <person name="Stocker A."/>
            <person name="Shirriffs J."/>
            <person name="Cockerell F."/>
            <person name="Coppin C."/>
            <person name="Sgro C.M."/>
            <person name="Karger A."/>
            <person name="Cain J.W."/>
            <person name="Weber J.A."/>
            <person name="Santpere G."/>
            <person name="Kirschner M.W."/>
            <person name="Hoffmann A.A."/>
            <person name="Oakeshott J.G."/>
            <person name="Zhang G."/>
        </authorList>
    </citation>
    <scope>NUCLEOTIDE SEQUENCE</scope>
    <source>
        <strain evidence="4">BGI-SZ-2011g</strain>
    </source>
</reference>
<gene>
    <name evidence="4" type="ORF">KR093_005379</name>
</gene>
<keyword evidence="1" id="KW-0732">Signal</keyword>
<proteinExistence type="predicted"/>
<dbReference type="InterPro" id="IPR013783">
    <property type="entry name" value="Ig-like_fold"/>
</dbReference>
<evidence type="ECO:0000313" key="5">
    <source>
        <dbReference type="Proteomes" id="UP001200034"/>
    </source>
</evidence>
<dbReference type="Gene3D" id="1.50.10.20">
    <property type="match status" value="1"/>
</dbReference>
<organism evidence="4 5">
    <name type="scientific">Drosophila rubida</name>
    <dbReference type="NCBI Taxonomy" id="30044"/>
    <lineage>
        <taxon>Eukaryota</taxon>
        <taxon>Metazoa</taxon>
        <taxon>Ecdysozoa</taxon>
        <taxon>Arthropoda</taxon>
        <taxon>Hexapoda</taxon>
        <taxon>Insecta</taxon>
        <taxon>Pterygota</taxon>
        <taxon>Neoptera</taxon>
        <taxon>Endopterygota</taxon>
        <taxon>Diptera</taxon>
        <taxon>Brachycera</taxon>
        <taxon>Muscomorpha</taxon>
        <taxon>Ephydroidea</taxon>
        <taxon>Drosophilidae</taxon>
        <taxon>Drosophila</taxon>
    </lineage>
</organism>
<dbReference type="GO" id="GO:0005615">
    <property type="term" value="C:extracellular space"/>
    <property type="evidence" value="ECO:0007669"/>
    <property type="project" value="InterPro"/>
</dbReference>
<dbReference type="AlphaFoldDB" id="A0AAD4K5D8"/>
<dbReference type="Pfam" id="PF00207">
    <property type="entry name" value="A2M"/>
    <property type="match status" value="1"/>
</dbReference>
<comment type="caution">
    <text evidence="4">The sequence shown here is derived from an EMBL/GenBank/DDBJ whole genome shotgun (WGS) entry which is preliminary data.</text>
</comment>